<evidence type="ECO:0000259" key="9">
    <source>
        <dbReference type="PROSITE" id="PS50862"/>
    </source>
</evidence>
<dbReference type="PANTHER" id="PTHR42918:SF15">
    <property type="entry name" value="LYSINE--TRNA LIGASE, CHLOROPLASTIC_MITOCHONDRIAL"/>
    <property type="match status" value="1"/>
</dbReference>
<keyword evidence="3 7" id="KW-0547">Nucleotide-binding</keyword>
<dbReference type="InterPro" id="IPR004365">
    <property type="entry name" value="NA-bd_OB_tRNA"/>
</dbReference>
<dbReference type="GO" id="GO:0004824">
    <property type="term" value="F:lysine-tRNA ligase activity"/>
    <property type="evidence" value="ECO:0007669"/>
    <property type="project" value="UniProtKB-UniRule"/>
</dbReference>
<dbReference type="NCBIfam" id="NF001756">
    <property type="entry name" value="PRK00484.1"/>
    <property type="match status" value="1"/>
</dbReference>
<dbReference type="InterPro" id="IPR045864">
    <property type="entry name" value="aa-tRNA-synth_II/BPL/LPL"/>
</dbReference>
<dbReference type="PATRIC" id="fig|1619044.3.peg.516"/>
<comment type="caution">
    <text evidence="7">Lacks conserved residue(s) required for the propagation of feature annotation.</text>
</comment>
<dbReference type="InterPro" id="IPR002313">
    <property type="entry name" value="Lys-tRNA-ligase_II"/>
</dbReference>
<comment type="subcellular location">
    <subcellularLocation>
        <location evidence="7">Cytoplasm</location>
    </subcellularLocation>
</comment>
<evidence type="ECO:0000256" key="6">
    <source>
        <dbReference type="ARBA" id="ARBA00048573"/>
    </source>
</evidence>
<dbReference type="InterPro" id="IPR012340">
    <property type="entry name" value="NA-bd_OB-fold"/>
</dbReference>
<keyword evidence="2 7" id="KW-0479">Metal-binding</keyword>
<proteinExistence type="inferred from homology"/>
<comment type="caution">
    <text evidence="10">The sequence shown here is derived from an EMBL/GenBank/DDBJ whole genome shotgun (WGS) entry which is preliminary data.</text>
</comment>
<feature type="binding site" evidence="7">
    <location>
        <position position="408"/>
    </location>
    <ligand>
        <name>Mg(2+)</name>
        <dbReference type="ChEBI" id="CHEBI:18420"/>
        <label>2</label>
    </ligand>
</feature>
<gene>
    <name evidence="7" type="primary">lysS</name>
    <name evidence="10" type="ORF">UY92_C0006G0075</name>
</gene>
<dbReference type="HAMAP" id="MF_00252">
    <property type="entry name" value="Lys_tRNA_synth_class2"/>
    <property type="match status" value="1"/>
</dbReference>
<dbReference type="SUPFAM" id="SSF50249">
    <property type="entry name" value="Nucleic acid-binding proteins"/>
    <property type="match status" value="1"/>
</dbReference>
<comment type="similarity">
    <text evidence="7">Belongs to the class-II aminoacyl-tRNA synthetase family.</text>
</comment>
<keyword evidence="1 7" id="KW-0436">Ligase</keyword>
<dbReference type="Proteomes" id="UP000033870">
    <property type="component" value="Unassembled WGS sequence"/>
</dbReference>
<evidence type="ECO:0000313" key="11">
    <source>
        <dbReference type="Proteomes" id="UP000033870"/>
    </source>
</evidence>
<dbReference type="AlphaFoldDB" id="A0A0G2BAI3"/>
<dbReference type="Gene3D" id="2.40.50.140">
    <property type="entry name" value="Nucleic acid-binding proteins"/>
    <property type="match status" value="1"/>
</dbReference>
<protein>
    <recommendedName>
        <fullName evidence="7">Lysine--tRNA ligase</fullName>
        <ecNumber evidence="7">6.1.1.6</ecNumber>
    </recommendedName>
    <alternativeName>
        <fullName evidence="7">Lysyl-tRNA synthetase</fullName>
        <shortName evidence="7">LysRS</shortName>
    </alternativeName>
</protein>
<accession>A0A0G2BAI3</accession>
<name>A0A0G2BAI3_9BACT</name>
<dbReference type="Pfam" id="PF01336">
    <property type="entry name" value="tRNA_anti-codon"/>
    <property type="match status" value="1"/>
</dbReference>
<comment type="subunit">
    <text evidence="7">Homodimer.</text>
</comment>
<dbReference type="GO" id="GO:0000287">
    <property type="term" value="F:magnesium ion binding"/>
    <property type="evidence" value="ECO:0007669"/>
    <property type="project" value="UniProtKB-UniRule"/>
</dbReference>
<evidence type="ECO:0000256" key="4">
    <source>
        <dbReference type="ARBA" id="ARBA00022840"/>
    </source>
</evidence>
<keyword evidence="7 8" id="KW-0460">Magnesium</keyword>
<dbReference type="Pfam" id="PF00152">
    <property type="entry name" value="tRNA-synt_2"/>
    <property type="match status" value="1"/>
</dbReference>
<organism evidence="10 11">
    <name type="scientific">Candidatus Magasanikbacteria bacterium GW2011_GWA2_56_11</name>
    <dbReference type="NCBI Taxonomy" id="1619044"/>
    <lineage>
        <taxon>Bacteria</taxon>
        <taxon>Candidatus Magasanikiibacteriota</taxon>
    </lineage>
</organism>
<evidence type="ECO:0000313" key="10">
    <source>
        <dbReference type="EMBL" id="KKW42514.1"/>
    </source>
</evidence>
<dbReference type="EMBL" id="LCRX01000006">
    <property type="protein sequence ID" value="KKW42514.1"/>
    <property type="molecule type" value="Genomic_DNA"/>
</dbReference>
<dbReference type="InterPro" id="IPR044136">
    <property type="entry name" value="Lys-tRNA-ligase_II_N"/>
</dbReference>
<evidence type="ECO:0000256" key="8">
    <source>
        <dbReference type="RuleBase" id="RU000336"/>
    </source>
</evidence>
<dbReference type="PANTHER" id="PTHR42918">
    <property type="entry name" value="LYSYL-TRNA SYNTHETASE"/>
    <property type="match status" value="1"/>
</dbReference>
<dbReference type="Gene3D" id="3.30.930.10">
    <property type="entry name" value="Bira Bifunctional Protein, Domain 2"/>
    <property type="match status" value="1"/>
</dbReference>
<evidence type="ECO:0000256" key="3">
    <source>
        <dbReference type="ARBA" id="ARBA00022741"/>
    </source>
</evidence>
<dbReference type="SUPFAM" id="SSF55681">
    <property type="entry name" value="Class II aaRS and biotin synthetases"/>
    <property type="match status" value="1"/>
</dbReference>
<sequence length="501" mass="56972">MPAVTAVNINDEFAIRIRKLAELRQEGIEPYPARAARRQMIGEALNLAPGESVAVAGRVLTKREMGKLTFCHLQDESGRMQIVLKKDEMDAESYNRFVKKIDPADIVDVAGVRFVTQKGEESILVKDWGLLTKALLPLPEKWHGLTDVEARYRKRYLDLLANPGSMRIAILRSNLVRALRHYFDVRGFYEVETPVLQTLYGGALAKPFVTHHNALDIPLYLRIAPELYLKRLIVGGFEKVYEVAKCFRNEGIDNNHNPEFTQIEFYWAYADYRQLMDLMEDLLPHLISAVGLPLRFTTNGQEVDFTPPYPRVAMRDLIKEYAGLDIEDFPDQASLYRKAKELKVEDIDPAAGRGKLIDEIYKKYARPRIVNPLFMIDHPVELSPLAKRRPDNPNYVERFQLLCVGGNELCNAFSELNDPLDQEARFEEQAELKEGGDEESMPYDEDFVTALKHGMPPTAGLGMGIDRLVKLLVDASNLKEVILFPTLRPEQDPGGRETRAS</sequence>
<evidence type="ECO:0000256" key="2">
    <source>
        <dbReference type="ARBA" id="ARBA00022723"/>
    </source>
</evidence>
<dbReference type="CDD" id="cd00775">
    <property type="entry name" value="LysRS_core"/>
    <property type="match status" value="1"/>
</dbReference>
<dbReference type="GO" id="GO:0005524">
    <property type="term" value="F:ATP binding"/>
    <property type="evidence" value="ECO:0007669"/>
    <property type="project" value="UniProtKB-UniRule"/>
</dbReference>
<comment type="cofactor">
    <cofactor evidence="7 8">
        <name>Mg(2+)</name>
        <dbReference type="ChEBI" id="CHEBI:18420"/>
    </cofactor>
    <text evidence="7 8">Binds 3 Mg(2+) ions per subunit.</text>
</comment>
<keyword evidence="7" id="KW-0648">Protein biosynthesis</keyword>
<dbReference type="GO" id="GO:0005829">
    <property type="term" value="C:cytosol"/>
    <property type="evidence" value="ECO:0007669"/>
    <property type="project" value="TreeGrafter"/>
</dbReference>
<dbReference type="InterPro" id="IPR018149">
    <property type="entry name" value="Lys-tRNA-synth_II_C"/>
</dbReference>
<dbReference type="STRING" id="1619044.UY92_C0006G0075"/>
<dbReference type="InterPro" id="IPR006195">
    <property type="entry name" value="aa-tRNA-synth_II"/>
</dbReference>
<feature type="domain" description="Aminoacyl-transfer RNA synthetases class-II family profile" evidence="9">
    <location>
        <begin position="171"/>
        <end position="489"/>
    </location>
</feature>
<feature type="binding site" evidence="7">
    <location>
        <position position="408"/>
    </location>
    <ligand>
        <name>Mg(2+)</name>
        <dbReference type="ChEBI" id="CHEBI:18420"/>
        <label>1</label>
    </ligand>
</feature>
<dbReference type="GO" id="GO:0000049">
    <property type="term" value="F:tRNA binding"/>
    <property type="evidence" value="ECO:0007669"/>
    <property type="project" value="TreeGrafter"/>
</dbReference>
<keyword evidence="7" id="KW-0963">Cytoplasm</keyword>
<evidence type="ECO:0000256" key="1">
    <source>
        <dbReference type="ARBA" id="ARBA00022598"/>
    </source>
</evidence>
<dbReference type="CDD" id="cd04322">
    <property type="entry name" value="LysRS_N"/>
    <property type="match status" value="1"/>
</dbReference>
<dbReference type="GO" id="GO:0006430">
    <property type="term" value="P:lysyl-tRNA aminoacylation"/>
    <property type="evidence" value="ECO:0007669"/>
    <property type="project" value="UniProtKB-UniRule"/>
</dbReference>
<reference evidence="10 11" key="1">
    <citation type="journal article" date="2015" name="Nature">
        <title>rRNA introns, odd ribosomes, and small enigmatic genomes across a large radiation of phyla.</title>
        <authorList>
            <person name="Brown C.T."/>
            <person name="Hug L.A."/>
            <person name="Thomas B.C."/>
            <person name="Sharon I."/>
            <person name="Castelle C.J."/>
            <person name="Singh A."/>
            <person name="Wilkins M.J."/>
            <person name="Williams K.H."/>
            <person name="Banfield J.F."/>
        </authorList>
    </citation>
    <scope>NUCLEOTIDE SEQUENCE [LARGE SCALE GENOMIC DNA]</scope>
</reference>
<dbReference type="NCBIfam" id="TIGR00499">
    <property type="entry name" value="lysS_bact"/>
    <property type="match status" value="1"/>
</dbReference>
<evidence type="ECO:0000256" key="5">
    <source>
        <dbReference type="ARBA" id="ARBA00023146"/>
    </source>
</evidence>
<dbReference type="EC" id="6.1.1.6" evidence="7"/>
<dbReference type="InterPro" id="IPR004364">
    <property type="entry name" value="Aa-tRNA-synt_II"/>
</dbReference>
<keyword evidence="4 7" id="KW-0067">ATP-binding</keyword>
<dbReference type="PRINTS" id="PR00982">
    <property type="entry name" value="TRNASYNTHLYS"/>
</dbReference>
<evidence type="ECO:0000256" key="7">
    <source>
        <dbReference type="HAMAP-Rule" id="MF_00252"/>
    </source>
</evidence>
<keyword evidence="5 7" id="KW-0030">Aminoacyl-tRNA synthetase</keyword>
<dbReference type="PROSITE" id="PS50862">
    <property type="entry name" value="AA_TRNA_LIGASE_II"/>
    <property type="match status" value="1"/>
</dbReference>
<comment type="catalytic activity">
    <reaction evidence="6 7 8">
        <text>tRNA(Lys) + L-lysine + ATP = L-lysyl-tRNA(Lys) + AMP + diphosphate</text>
        <dbReference type="Rhea" id="RHEA:20792"/>
        <dbReference type="Rhea" id="RHEA-COMP:9696"/>
        <dbReference type="Rhea" id="RHEA-COMP:9697"/>
        <dbReference type="ChEBI" id="CHEBI:30616"/>
        <dbReference type="ChEBI" id="CHEBI:32551"/>
        <dbReference type="ChEBI" id="CHEBI:33019"/>
        <dbReference type="ChEBI" id="CHEBI:78442"/>
        <dbReference type="ChEBI" id="CHEBI:78529"/>
        <dbReference type="ChEBI" id="CHEBI:456215"/>
        <dbReference type="EC" id="6.1.1.6"/>
    </reaction>
</comment>